<dbReference type="Proteomes" id="UP000694844">
    <property type="component" value="Chromosome 5"/>
</dbReference>
<dbReference type="GeneID" id="111135150"/>
<name>A0A8B8ELD6_CRAVI</name>
<dbReference type="OrthoDB" id="6163023at2759"/>
<evidence type="ECO:0000256" key="1">
    <source>
        <dbReference type="SAM" id="MobiDB-lite"/>
    </source>
</evidence>
<evidence type="ECO:0000313" key="2">
    <source>
        <dbReference type="Proteomes" id="UP000694844"/>
    </source>
</evidence>
<dbReference type="AlphaFoldDB" id="A0A8B8ELD6"/>
<evidence type="ECO:0000313" key="3">
    <source>
        <dbReference type="RefSeq" id="XP_022340638.1"/>
    </source>
</evidence>
<protein>
    <submittedName>
        <fullName evidence="3">Uncharacterized protein LOC111135150 isoform X2</fullName>
    </submittedName>
</protein>
<proteinExistence type="predicted"/>
<reference evidence="3" key="1">
    <citation type="submission" date="2025-08" db="UniProtKB">
        <authorList>
            <consortium name="RefSeq"/>
        </authorList>
    </citation>
    <scope>IDENTIFICATION</scope>
    <source>
        <tissue evidence="3">Whole sample</tissue>
    </source>
</reference>
<feature type="compositionally biased region" description="Polar residues" evidence="1">
    <location>
        <begin position="124"/>
        <end position="143"/>
    </location>
</feature>
<dbReference type="RefSeq" id="XP_022340638.1">
    <property type="nucleotide sequence ID" value="XM_022484930.1"/>
</dbReference>
<keyword evidence="2" id="KW-1185">Reference proteome</keyword>
<organism evidence="2 3">
    <name type="scientific">Crassostrea virginica</name>
    <name type="common">Eastern oyster</name>
    <dbReference type="NCBI Taxonomy" id="6565"/>
    <lineage>
        <taxon>Eukaryota</taxon>
        <taxon>Metazoa</taxon>
        <taxon>Spiralia</taxon>
        <taxon>Lophotrochozoa</taxon>
        <taxon>Mollusca</taxon>
        <taxon>Bivalvia</taxon>
        <taxon>Autobranchia</taxon>
        <taxon>Pteriomorphia</taxon>
        <taxon>Ostreida</taxon>
        <taxon>Ostreoidea</taxon>
        <taxon>Ostreidae</taxon>
        <taxon>Crassostrea</taxon>
    </lineage>
</organism>
<gene>
    <name evidence="3" type="primary">LOC111135150</name>
</gene>
<feature type="compositionally biased region" description="Basic residues" evidence="1">
    <location>
        <begin position="1"/>
        <end position="10"/>
    </location>
</feature>
<sequence length="214" mass="23816">MKRLSLKRKLSVQPASEIKSNDTGNPKEIGGIRSKDSSCSEKIQQPLHPIRNSDKEKHLKPVAAPLKKLTKFPPFPELKENTCKSDDKKPVSSAKFSPFPPMCSLCRKRKPVSRDFLKNIVMSPIQNEEITSSSRSKTNTAVRQEQEERLFSSPEPNEEPPNQQGELLLPTQEPDKEPPSQHAVSQCPMCGKSFGAGKLPTISKAVGIFEARET</sequence>
<feature type="region of interest" description="Disordered" evidence="1">
    <location>
        <begin position="123"/>
        <end position="196"/>
    </location>
</feature>
<feature type="compositionally biased region" description="Basic and acidic residues" evidence="1">
    <location>
        <begin position="77"/>
        <end position="90"/>
    </location>
</feature>
<feature type="region of interest" description="Disordered" evidence="1">
    <location>
        <begin position="1"/>
        <end position="94"/>
    </location>
</feature>
<accession>A0A8B8ELD6</accession>